<dbReference type="PANTHER" id="PTHR14663:SF2">
    <property type="entry name" value="METHYLTRANSFERASE NSUN7-RELATED"/>
    <property type="match status" value="1"/>
</dbReference>
<evidence type="ECO:0000256" key="1">
    <source>
        <dbReference type="SAM" id="MobiDB-lite"/>
    </source>
</evidence>
<comment type="caution">
    <text evidence="2">The sequence shown here is derived from an EMBL/GenBank/DDBJ whole genome shotgun (WGS) entry which is preliminary data.</text>
</comment>
<dbReference type="AlphaFoldDB" id="A0AAN7VWF2"/>
<dbReference type="PANTHER" id="PTHR14663">
    <property type="entry name" value="METHYLTRANSFERASE NSUN7-RELATED"/>
    <property type="match status" value="1"/>
</dbReference>
<dbReference type="InterPro" id="IPR042620">
    <property type="entry name" value="NSUN7"/>
</dbReference>
<protein>
    <submittedName>
        <fullName evidence="2">Uncharacterized protein</fullName>
    </submittedName>
</protein>
<feature type="compositionally biased region" description="Basic residues" evidence="1">
    <location>
        <begin position="683"/>
        <end position="692"/>
    </location>
</feature>
<dbReference type="EMBL" id="JAVRBK010000001">
    <property type="protein sequence ID" value="KAK5649894.1"/>
    <property type="molecule type" value="Genomic_DNA"/>
</dbReference>
<evidence type="ECO:0000313" key="2">
    <source>
        <dbReference type="EMBL" id="KAK5649894.1"/>
    </source>
</evidence>
<sequence length="852" mass="97556">MEELDNVPNQRLLINLSSFAEGHSLAQLSGILSKMLTSEMMEDECVTDEFDMVLASDYNWRLNIYFKLLRKIKDTDVEMMDQWLEEKEPTQLHHWNIIEKESSSISKSIESNQSDRRQSLSEPVPISWTINDLAKSACLLEMPPKPVSFDDEQEMRRVYTLIYDTFRYKGILNQALNDISFYQLYNNMQQFSTRVWLLFFDLYHRSFKKRESAVMEQAAELLTSVGIFHIENALWEQRVKLAAAIAKLRIKNSALSLNDLLPKHLRDEHLGNGCDSNPVTCWINPNKTKSEREVITVLEKAMCLKNIDFNANLSPNSYKWDQLCPNFLAFHHSLRSILARSHLVQNHKLIVQDRSFCLGPATFGKVVRELELTGTVIQSHVNSPRTTAYLAMLLSKNGKINNLLVFGAGSRKDEYSNYLQEIGVKNVLIYSESLTDVPPQSTLLEKVIAVFATPPNSYSAINDPIDLVCSRGGDLSMLEILTESEITEEGKERVAAILDEQRKTLKYAMSRPQIQLVLYETHSELEVENDEMVKKSMKDINKLTTLKHAALQGKLKIEPSYTELLMQEINNNETIKLEISEDSLPGSTSKSPSIISKISLEMVEEFEKIYEDVVVPDCDIFDKPSLPSLCPNVDESMDPNDEGCYLALIQRKEFIKLDNKYMIQMAETRGLFGTSSTLDRSKGRPLKTKKQEKRAASPPASKQRRKPKQIEIERIAAPTQASTRQFQSSQTIIPPCPRNQEEQDQSAISKVPQSRRWWTETARHLTNLRQTLVNKNVVPNVKKPLHHHVSKHSHLTVDEIVAKTSQNNRIPLFPKLRLTRNLQRHDKTPLPVSVTLIKFPRKYSQLSKWSGI</sequence>
<organism evidence="2 3">
    <name type="scientific">Pyrocoelia pectoralis</name>
    <dbReference type="NCBI Taxonomy" id="417401"/>
    <lineage>
        <taxon>Eukaryota</taxon>
        <taxon>Metazoa</taxon>
        <taxon>Ecdysozoa</taxon>
        <taxon>Arthropoda</taxon>
        <taxon>Hexapoda</taxon>
        <taxon>Insecta</taxon>
        <taxon>Pterygota</taxon>
        <taxon>Neoptera</taxon>
        <taxon>Endopterygota</taxon>
        <taxon>Coleoptera</taxon>
        <taxon>Polyphaga</taxon>
        <taxon>Elateriformia</taxon>
        <taxon>Elateroidea</taxon>
        <taxon>Lampyridae</taxon>
        <taxon>Lampyrinae</taxon>
        <taxon>Pyrocoelia</taxon>
    </lineage>
</organism>
<dbReference type="Proteomes" id="UP001329430">
    <property type="component" value="Chromosome 1"/>
</dbReference>
<evidence type="ECO:0000313" key="3">
    <source>
        <dbReference type="Proteomes" id="UP001329430"/>
    </source>
</evidence>
<proteinExistence type="predicted"/>
<reference evidence="2 3" key="1">
    <citation type="journal article" date="2024" name="Insects">
        <title>An Improved Chromosome-Level Genome Assembly of the Firefly Pyrocoelia pectoralis.</title>
        <authorList>
            <person name="Fu X."/>
            <person name="Meyer-Rochow V.B."/>
            <person name="Ballantyne L."/>
            <person name="Zhu X."/>
        </authorList>
    </citation>
    <scope>NUCLEOTIDE SEQUENCE [LARGE SCALE GENOMIC DNA]</scope>
    <source>
        <strain evidence="2">XCY_ONT2</strain>
    </source>
</reference>
<feature type="compositionally biased region" description="Polar residues" evidence="1">
    <location>
        <begin position="719"/>
        <end position="732"/>
    </location>
</feature>
<dbReference type="Gene3D" id="3.40.50.150">
    <property type="entry name" value="Vaccinia Virus protein VP39"/>
    <property type="match status" value="1"/>
</dbReference>
<feature type="region of interest" description="Disordered" evidence="1">
    <location>
        <begin position="674"/>
        <end position="751"/>
    </location>
</feature>
<gene>
    <name evidence="2" type="ORF">RI129_000923</name>
</gene>
<name>A0AAN7VWF2_9COLE</name>
<dbReference type="InterPro" id="IPR029063">
    <property type="entry name" value="SAM-dependent_MTases_sf"/>
</dbReference>
<keyword evidence="3" id="KW-1185">Reference proteome</keyword>
<accession>A0AAN7VWF2</accession>